<comment type="subcellular location">
    <subcellularLocation>
        <location evidence="1">Membrane</location>
        <topology evidence="1">Multi-pass membrane protein</topology>
    </subcellularLocation>
</comment>
<proteinExistence type="inferred from homology"/>
<evidence type="ECO:0000313" key="12">
    <source>
        <dbReference type="EMBL" id="PNY27410.1"/>
    </source>
</evidence>
<feature type="repeat" description="Solcar" evidence="9">
    <location>
        <begin position="4"/>
        <end position="86"/>
    </location>
</feature>
<feature type="repeat" description="Solcar" evidence="9">
    <location>
        <begin position="195"/>
        <end position="291"/>
    </location>
</feature>
<gene>
    <name evidence="12" type="ORF">TCAP_02671</name>
</gene>
<keyword evidence="7 11" id="KW-1133">Transmembrane helix</keyword>
<evidence type="ECO:0000256" key="7">
    <source>
        <dbReference type="ARBA" id="ARBA00022989"/>
    </source>
</evidence>
<keyword evidence="5" id="KW-0677">Repeat</keyword>
<evidence type="ECO:0000256" key="2">
    <source>
        <dbReference type="ARBA" id="ARBA00006375"/>
    </source>
</evidence>
<name>A0A2K3QIR7_9HYPO</name>
<keyword evidence="6" id="KW-0999">Mitochondrion inner membrane</keyword>
<dbReference type="AlphaFoldDB" id="A0A2K3QIR7"/>
<evidence type="ECO:0000256" key="5">
    <source>
        <dbReference type="ARBA" id="ARBA00022737"/>
    </source>
</evidence>
<keyword evidence="3 10" id="KW-0813">Transport</keyword>
<keyword evidence="8 9" id="KW-0472">Membrane</keyword>
<dbReference type="Pfam" id="PF00153">
    <property type="entry name" value="Mito_carr"/>
    <property type="match status" value="3"/>
</dbReference>
<dbReference type="InterPro" id="IPR023395">
    <property type="entry name" value="MCP_dom_sf"/>
</dbReference>
<keyword evidence="4 9" id="KW-0812">Transmembrane</keyword>
<dbReference type="PROSITE" id="PS50920">
    <property type="entry name" value="SOLCAR"/>
    <property type="match status" value="3"/>
</dbReference>
<evidence type="ECO:0000256" key="4">
    <source>
        <dbReference type="ARBA" id="ARBA00022692"/>
    </source>
</evidence>
<dbReference type="OrthoDB" id="250329at2759"/>
<evidence type="ECO:0000256" key="11">
    <source>
        <dbReference type="SAM" id="Phobius"/>
    </source>
</evidence>
<dbReference type="GO" id="GO:0016020">
    <property type="term" value="C:membrane"/>
    <property type="evidence" value="ECO:0007669"/>
    <property type="project" value="UniProtKB-SubCell"/>
</dbReference>
<feature type="transmembrane region" description="Helical" evidence="11">
    <location>
        <begin position="196"/>
        <end position="216"/>
    </location>
</feature>
<organism evidence="12 13">
    <name type="scientific">Tolypocladium capitatum</name>
    <dbReference type="NCBI Taxonomy" id="45235"/>
    <lineage>
        <taxon>Eukaryota</taxon>
        <taxon>Fungi</taxon>
        <taxon>Dikarya</taxon>
        <taxon>Ascomycota</taxon>
        <taxon>Pezizomycotina</taxon>
        <taxon>Sordariomycetes</taxon>
        <taxon>Hypocreomycetidae</taxon>
        <taxon>Hypocreales</taxon>
        <taxon>Ophiocordycipitaceae</taxon>
        <taxon>Tolypocladium</taxon>
    </lineage>
</organism>
<dbReference type="InterPro" id="IPR018108">
    <property type="entry name" value="MCP_transmembrane"/>
</dbReference>
<evidence type="ECO:0000313" key="13">
    <source>
        <dbReference type="Proteomes" id="UP000236621"/>
    </source>
</evidence>
<feature type="repeat" description="Solcar" evidence="9">
    <location>
        <begin position="94"/>
        <end position="182"/>
    </location>
</feature>
<dbReference type="EMBL" id="NRSZ01000409">
    <property type="protein sequence ID" value="PNY27410.1"/>
    <property type="molecule type" value="Genomic_DNA"/>
</dbReference>
<protein>
    <submittedName>
        <fullName evidence="12">S-adenosylmethionine mitochondrial carrier protein</fullName>
    </submittedName>
</protein>
<dbReference type="SUPFAM" id="SSF103506">
    <property type="entry name" value="Mitochondrial carrier"/>
    <property type="match status" value="1"/>
</dbReference>
<sequence length="307" mass="31844">MSLGPGAEVWQAATVATLTTDVLVHPVETLITRTQSPGYTTQYKALDGSHRRVFFRGLYQGFGPTVVAGVPASAAFFTAYEGINAALRDGAYVPAALVPVLGSAAGDAVACAIVCPAEVLKQNAQVSRAEDLRPGTRSHMAAVMGRFARRPTRLWTGYTALVAAHLPGTCLMFYLYELFKGALLRNRGDRESVARQVEASAVSAGLAGGLAACLFVPVDVVKTRMRLAAGGVSDGTAGRGARSRAGPLAVARGILRTEGVPGLFRGFTLTCVAAAVGSGLHLGCYEGGKMYFRASGGEDADAAEFAG</sequence>
<evidence type="ECO:0000256" key="8">
    <source>
        <dbReference type="ARBA" id="ARBA00023136"/>
    </source>
</evidence>
<evidence type="ECO:0000256" key="9">
    <source>
        <dbReference type="PROSITE-ProRule" id="PRU00282"/>
    </source>
</evidence>
<evidence type="ECO:0000256" key="1">
    <source>
        <dbReference type="ARBA" id="ARBA00004141"/>
    </source>
</evidence>
<keyword evidence="13" id="KW-1185">Reference proteome</keyword>
<dbReference type="PANTHER" id="PTHR45667">
    <property type="entry name" value="S-ADENOSYLMETHIONINE MITOCHONDRIAL CARRIER PROTEIN"/>
    <property type="match status" value="1"/>
</dbReference>
<comment type="similarity">
    <text evidence="2 10">Belongs to the mitochondrial carrier (TC 2.A.29) family.</text>
</comment>
<comment type="caution">
    <text evidence="12">The sequence shown here is derived from an EMBL/GenBank/DDBJ whole genome shotgun (WGS) entry which is preliminary data.</text>
</comment>
<evidence type="ECO:0000256" key="10">
    <source>
        <dbReference type="RuleBase" id="RU000488"/>
    </source>
</evidence>
<dbReference type="Proteomes" id="UP000236621">
    <property type="component" value="Unassembled WGS sequence"/>
</dbReference>
<dbReference type="Gene3D" id="1.50.40.10">
    <property type="entry name" value="Mitochondrial carrier domain"/>
    <property type="match status" value="2"/>
</dbReference>
<evidence type="ECO:0000256" key="6">
    <source>
        <dbReference type="ARBA" id="ARBA00022792"/>
    </source>
</evidence>
<feature type="transmembrane region" description="Helical" evidence="11">
    <location>
        <begin position="154"/>
        <end position="176"/>
    </location>
</feature>
<reference evidence="12 13" key="1">
    <citation type="submission" date="2017-08" db="EMBL/GenBank/DDBJ databases">
        <title>Harnessing the power of phylogenomics to disentangle the directionality and signatures of interkingdom host jumping in the parasitic fungal genus Tolypocladium.</title>
        <authorList>
            <person name="Quandt C.A."/>
            <person name="Patterson W."/>
            <person name="Spatafora J.W."/>
        </authorList>
    </citation>
    <scope>NUCLEOTIDE SEQUENCE [LARGE SCALE GENOMIC DNA]</scope>
    <source>
        <strain evidence="12 13">CBS 113982</strain>
    </source>
</reference>
<accession>A0A2K3QIR7</accession>
<evidence type="ECO:0000256" key="3">
    <source>
        <dbReference type="ARBA" id="ARBA00022448"/>
    </source>
</evidence>
<keyword evidence="6" id="KW-0496">Mitochondrion</keyword>